<dbReference type="SUPFAM" id="SSF47616">
    <property type="entry name" value="GST C-terminal domain-like"/>
    <property type="match status" value="1"/>
</dbReference>
<dbReference type="SFLD" id="SFLDG01150">
    <property type="entry name" value="Main.1:_Beta-like"/>
    <property type="match status" value="1"/>
</dbReference>
<dbReference type="SFLD" id="SFLDG00358">
    <property type="entry name" value="Main_(cytGST)"/>
    <property type="match status" value="1"/>
</dbReference>
<dbReference type="SFLD" id="SFLDS00019">
    <property type="entry name" value="Glutathione_Transferase_(cytos"/>
    <property type="match status" value="1"/>
</dbReference>
<feature type="domain" description="GST C-terminal" evidence="3">
    <location>
        <begin position="85"/>
        <end position="205"/>
    </location>
</feature>
<dbReference type="Gene3D" id="3.40.30.10">
    <property type="entry name" value="Glutaredoxin"/>
    <property type="match status" value="1"/>
</dbReference>
<protein>
    <submittedName>
        <fullName evidence="4">Glutathione S-transferase</fullName>
    </submittedName>
</protein>
<feature type="domain" description="GST N-terminal" evidence="2">
    <location>
        <begin position="1"/>
        <end position="80"/>
    </location>
</feature>
<proteinExistence type="inferred from homology"/>
<dbReference type="Pfam" id="PF00043">
    <property type="entry name" value="GST_C"/>
    <property type="match status" value="1"/>
</dbReference>
<dbReference type="PANTHER" id="PTHR44051:SF8">
    <property type="entry name" value="GLUTATHIONE S-TRANSFERASE GSTA"/>
    <property type="match status" value="1"/>
</dbReference>
<gene>
    <name evidence="4" type="ORF">SAMN05443551_1330</name>
</gene>
<dbReference type="Gene3D" id="1.20.1050.10">
    <property type="match status" value="1"/>
</dbReference>
<dbReference type="InterPro" id="IPR004045">
    <property type="entry name" value="Glutathione_S-Trfase_N"/>
</dbReference>
<dbReference type="AlphaFoldDB" id="A0A1M5PJQ3"/>
<dbReference type="OrthoDB" id="7583243at2"/>
<reference evidence="4 5" key="1">
    <citation type="submission" date="2016-11" db="EMBL/GenBank/DDBJ databases">
        <authorList>
            <person name="Jaros S."/>
            <person name="Januszkiewicz K."/>
            <person name="Wedrychowicz H."/>
        </authorList>
    </citation>
    <scope>NUCLEOTIDE SEQUENCE [LARGE SCALE GENOMIC DNA]</scope>
    <source>
        <strain evidence="4 5">DSM 29431</strain>
    </source>
</reference>
<dbReference type="InterPro" id="IPR036249">
    <property type="entry name" value="Thioredoxin-like_sf"/>
</dbReference>
<dbReference type="Proteomes" id="UP000184221">
    <property type="component" value="Unassembled WGS sequence"/>
</dbReference>
<evidence type="ECO:0000259" key="2">
    <source>
        <dbReference type="PROSITE" id="PS50404"/>
    </source>
</evidence>
<keyword evidence="5" id="KW-1185">Reference proteome</keyword>
<dbReference type="InterPro" id="IPR004046">
    <property type="entry name" value="GST_C"/>
</dbReference>
<sequence>MLKLYFAKGSSALASHLLLEEVGADYTAHEISIQSGAHKEGAYRAINPKMRVPALETAEGIITENPAILNYVAATHPASGVLPDTSFGRAQADAFNAYLCATMHVAFAHKLRGARWADTEQAREDMAAKVPANLRDCAQLIEAHYLKGPWILGDQYTTCDAYMILVPQWLSKAGVDINEFPKLAAHRDALMSRPATQTVMAAHDL</sequence>
<dbReference type="InterPro" id="IPR040079">
    <property type="entry name" value="Glutathione_S-Trfase"/>
</dbReference>
<comment type="similarity">
    <text evidence="1">Belongs to the GST superfamily.</text>
</comment>
<dbReference type="InterPro" id="IPR036282">
    <property type="entry name" value="Glutathione-S-Trfase_C_sf"/>
</dbReference>
<dbReference type="RefSeq" id="WP_072776637.1">
    <property type="nucleotide sequence ID" value="NZ_FQXC01000001.1"/>
</dbReference>
<accession>A0A1M5PJQ3</accession>
<dbReference type="CDD" id="cd03057">
    <property type="entry name" value="GST_N_Beta"/>
    <property type="match status" value="1"/>
</dbReference>
<dbReference type="Pfam" id="PF02798">
    <property type="entry name" value="GST_N"/>
    <property type="match status" value="1"/>
</dbReference>
<dbReference type="PROSITE" id="PS50404">
    <property type="entry name" value="GST_NTER"/>
    <property type="match status" value="1"/>
</dbReference>
<evidence type="ECO:0000313" key="5">
    <source>
        <dbReference type="Proteomes" id="UP000184221"/>
    </source>
</evidence>
<dbReference type="STRING" id="996342.SAMN05443551_1330"/>
<dbReference type="SUPFAM" id="SSF52833">
    <property type="entry name" value="Thioredoxin-like"/>
    <property type="match status" value="1"/>
</dbReference>
<dbReference type="CDD" id="cd03188">
    <property type="entry name" value="GST_C_Beta"/>
    <property type="match status" value="1"/>
</dbReference>
<dbReference type="PANTHER" id="PTHR44051">
    <property type="entry name" value="GLUTATHIONE S-TRANSFERASE-RELATED"/>
    <property type="match status" value="1"/>
</dbReference>
<dbReference type="EMBL" id="FQXC01000001">
    <property type="protein sequence ID" value="SHH02066.1"/>
    <property type="molecule type" value="Genomic_DNA"/>
</dbReference>
<evidence type="ECO:0000313" key="4">
    <source>
        <dbReference type="EMBL" id="SHH02066.1"/>
    </source>
</evidence>
<evidence type="ECO:0000256" key="1">
    <source>
        <dbReference type="RuleBase" id="RU003494"/>
    </source>
</evidence>
<evidence type="ECO:0000259" key="3">
    <source>
        <dbReference type="PROSITE" id="PS50405"/>
    </source>
</evidence>
<dbReference type="PROSITE" id="PS50405">
    <property type="entry name" value="GST_CTER"/>
    <property type="match status" value="1"/>
</dbReference>
<dbReference type="InterPro" id="IPR010987">
    <property type="entry name" value="Glutathione-S-Trfase_C-like"/>
</dbReference>
<organism evidence="4 5">
    <name type="scientific">Marivita hallyeonensis</name>
    <dbReference type="NCBI Taxonomy" id="996342"/>
    <lineage>
        <taxon>Bacteria</taxon>
        <taxon>Pseudomonadati</taxon>
        <taxon>Pseudomonadota</taxon>
        <taxon>Alphaproteobacteria</taxon>
        <taxon>Rhodobacterales</taxon>
        <taxon>Roseobacteraceae</taxon>
        <taxon>Marivita</taxon>
    </lineage>
</organism>
<name>A0A1M5PJQ3_9RHOB</name>
<keyword evidence="4" id="KW-0808">Transferase</keyword>
<dbReference type="GO" id="GO:0016740">
    <property type="term" value="F:transferase activity"/>
    <property type="evidence" value="ECO:0007669"/>
    <property type="project" value="UniProtKB-KW"/>
</dbReference>